<evidence type="ECO:0000256" key="11">
    <source>
        <dbReference type="RuleBase" id="RU364052"/>
    </source>
</evidence>
<dbReference type="InterPro" id="IPR036188">
    <property type="entry name" value="FAD/NAD-bd_sf"/>
</dbReference>
<evidence type="ECO:0000259" key="12">
    <source>
        <dbReference type="Pfam" id="PF01593"/>
    </source>
</evidence>
<dbReference type="SUPFAM" id="SSF51905">
    <property type="entry name" value="FAD/NAD(P)-binding domain"/>
    <property type="match status" value="1"/>
</dbReference>
<dbReference type="InterPro" id="IPR004572">
    <property type="entry name" value="Protoporphyrinogen_oxidase"/>
</dbReference>
<evidence type="ECO:0000256" key="8">
    <source>
        <dbReference type="ARBA" id="ARBA00022827"/>
    </source>
</evidence>
<comment type="subcellular location">
    <subcellularLocation>
        <location evidence="11">Cytoplasm</location>
    </subcellularLocation>
</comment>
<dbReference type="Proteomes" id="UP000242972">
    <property type="component" value="Unassembled WGS sequence"/>
</dbReference>
<dbReference type="AlphaFoldDB" id="A0A2T2WS59"/>
<dbReference type="EMBL" id="PXYW01000158">
    <property type="protein sequence ID" value="PSR25072.1"/>
    <property type="molecule type" value="Genomic_DNA"/>
</dbReference>
<keyword evidence="11" id="KW-0963">Cytoplasm</keyword>
<dbReference type="Gene3D" id="3.50.50.60">
    <property type="entry name" value="FAD/NAD(P)-binding domain"/>
    <property type="match status" value="1"/>
</dbReference>
<keyword evidence="9 11" id="KW-0560">Oxidoreductase</keyword>
<evidence type="ECO:0000256" key="9">
    <source>
        <dbReference type="ARBA" id="ARBA00023002"/>
    </source>
</evidence>
<dbReference type="Gene3D" id="3.90.660.20">
    <property type="entry name" value="Protoporphyrinogen oxidase, mitochondrial, domain 2"/>
    <property type="match status" value="1"/>
</dbReference>
<dbReference type="SUPFAM" id="SSF54373">
    <property type="entry name" value="FAD-linked reductases, C-terminal domain"/>
    <property type="match status" value="1"/>
</dbReference>
<proteinExistence type="inferred from homology"/>
<evidence type="ECO:0000256" key="1">
    <source>
        <dbReference type="ARBA" id="ARBA00001755"/>
    </source>
</evidence>
<evidence type="ECO:0000313" key="13">
    <source>
        <dbReference type="EMBL" id="PSR25072.1"/>
    </source>
</evidence>
<dbReference type="PANTHER" id="PTHR42923:SF3">
    <property type="entry name" value="PROTOPORPHYRINOGEN OXIDASE"/>
    <property type="match status" value="1"/>
</dbReference>
<sequence>MSDKRYVVVGGGISGLAAAYALRKRHPQAEILLLEAQGRLGGVIHTDRHDGYVIEAGPDSILRRKPEAVALAEDVGLTPIGTNPGAHGAYIYHRGRFYDIPPGVQSGVPTDVWALVQSGLLSWPGKLRAGFDFFLPRISRPADDIALGRFLRYRFGDEVVDRLAAPMLSGIYAGNIDQMSMEATFPHFKDLEAKHRSVVLGARQTRPAPSPGAGPRPSMFATFAGGLQSYIEALSKSLSNVDQRCHTAVISLGPSSDQGVEVVTEQETIIADGVILAVPAFAAAQLLSANARMVSHVLEAITYANLAVIGAVYKKSASAIPEDKTGFLVPRGEGFQMTACTYVSSKWHYPDAPDGVVIRSYYGRSGEDILAMKDSDLLALYRREMHDMLPKLGEPDYLTVFRQPRAIPQYQVGHLRKMSAAVQQLRTDCPRIALAGSYIDGVGIPDCVRRAYTAVDQMG</sequence>
<comment type="caution">
    <text evidence="13">The sequence shown here is derived from an EMBL/GenBank/DDBJ whole genome shotgun (WGS) entry which is preliminary data.</text>
</comment>
<evidence type="ECO:0000256" key="3">
    <source>
        <dbReference type="ARBA" id="ARBA00004744"/>
    </source>
</evidence>
<name>A0A2T2WS59_9FIRM</name>
<organism evidence="13 14">
    <name type="scientific">Sulfobacillus benefaciens</name>
    <dbReference type="NCBI Taxonomy" id="453960"/>
    <lineage>
        <taxon>Bacteria</taxon>
        <taxon>Bacillati</taxon>
        <taxon>Bacillota</taxon>
        <taxon>Clostridia</taxon>
        <taxon>Eubacteriales</taxon>
        <taxon>Clostridiales Family XVII. Incertae Sedis</taxon>
        <taxon>Sulfobacillus</taxon>
    </lineage>
</organism>
<dbReference type="Pfam" id="PF01593">
    <property type="entry name" value="Amino_oxidase"/>
    <property type="match status" value="1"/>
</dbReference>
<evidence type="ECO:0000256" key="6">
    <source>
        <dbReference type="ARBA" id="ARBA00019046"/>
    </source>
</evidence>
<gene>
    <name evidence="13" type="primary">hemG</name>
    <name evidence="13" type="ORF">C7B46_20790</name>
</gene>
<comment type="similarity">
    <text evidence="4 11">Belongs to the protoporphyrinogen/coproporphyrinogen oxidase family. Coproporphyrinogen III oxidase subfamily.</text>
</comment>
<feature type="domain" description="Amine oxidase" evidence="12">
    <location>
        <begin position="13"/>
        <end position="458"/>
    </location>
</feature>
<evidence type="ECO:0000256" key="2">
    <source>
        <dbReference type="ARBA" id="ARBA00001974"/>
    </source>
</evidence>
<evidence type="ECO:0000256" key="10">
    <source>
        <dbReference type="ARBA" id="ARBA00023133"/>
    </source>
</evidence>
<evidence type="ECO:0000313" key="14">
    <source>
        <dbReference type="Proteomes" id="UP000242972"/>
    </source>
</evidence>
<keyword evidence="8 11" id="KW-0274">FAD</keyword>
<dbReference type="EC" id="1.3.3.15" evidence="5 11"/>
<dbReference type="GO" id="GO:0004729">
    <property type="term" value="F:oxygen-dependent protoporphyrinogen oxidase activity"/>
    <property type="evidence" value="ECO:0007669"/>
    <property type="project" value="UniProtKB-UniRule"/>
</dbReference>
<comment type="function">
    <text evidence="11">Involved in coproporphyrin-dependent heme b biosynthesis. Catalyzes the oxidation of coproporphyrinogen III to coproporphyrin III.</text>
</comment>
<comment type="pathway">
    <text evidence="3 11">Porphyrin-containing compound metabolism; protoheme biosynthesis.</text>
</comment>
<keyword evidence="10 11" id="KW-0350">Heme biosynthesis</keyword>
<comment type="catalytic activity">
    <reaction evidence="1">
        <text>coproporphyrinogen III + 3 O2 = coproporphyrin III + 3 H2O2</text>
        <dbReference type="Rhea" id="RHEA:43436"/>
        <dbReference type="ChEBI" id="CHEBI:15379"/>
        <dbReference type="ChEBI" id="CHEBI:16240"/>
        <dbReference type="ChEBI" id="CHEBI:57309"/>
        <dbReference type="ChEBI" id="CHEBI:131725"/>
        <dbReference type="EC" id="1.3.3.15"/>
    </reaction>
    <physiologicalReaction direction="left-to-right" evidence="1">
        <dbReference type="Rhea" id="RHEA:43437"/>
    </physiologicalReaction>
</comment>
<dbReference type="InterPro" id="IPR050464">
    <property type="entry name" value="Zeta_carotene_desat/Oxidored"/>
</dbReference>
<dbReference type="GO" id="GO:0005737">
    <property type="term" value="C:cytoplasm"/>
    <property type="evidence" value="ECO:0007669"/>
    <property type="project" value="UniProtKB-SubCell"/>
</dbReference>
<keyword evidence="7 11" id="KW-0285">Flavoprotein</keyword>
<protein>
    <recommendedName>
        <fullName evidence="6 11">Coproporphyrinogen III oxidase</fullName>
        <ecNumber evidence="5 11">1.3.3.15</ecNumber>
    </recommendedName>
</protein>
<evidence type="ECO:0000256" key="7">
    <source>
        <dbReference type="ARBA" id="ARBA00022630"/>
    </source>
</evidence>
<dbReference type="PANTHER" id="PTHR42923">
    <property type="entry name" value="PROTOPORPHYRINOGEN OXIDASE"/>
    <property type="match status" value="1"/>
</dbReference>
<dbReference type="NCBIfam" id="TIGR00562">
    <property type="entry name" value="proto_IX_ox"/>
    <property type="match status" value="1"/>
</dbReference>
<dbReference type="InterPro" id="IPR002937">
    <property type="entry name" value="Amino_oxidase"/>
</dbReference>
<dbReference type="UniPathway" id="UPA00252"/>
<reference evidence="13 14" key="1">
    <citation type="journal article" date="2014" name="BMC Genomics">
        <title>Comparison of environmental and isolate Sulfobacillus genomes reveals diverse carbon, sulfur, nitrogen, and hydrogen metabolisms.</title>
        <authorList>
            <person name="Justice N.B."/>
            <person name="Norman A."/>
            <person name="Brown C.T."/>
            <person name="Singh A."/>
            <person name="Thomas B.C."/>
            <person name="Banfield J.F."/>
        </authorList>
    </citation>
    <scope>NUCLEOTIDE SEQUENCE [LARGE SCALE GENOMIC DNA]</scope>
    <source>
        <strain evidence="13">AMDSBA4</strain>
    </source>
</reference>
<comment type="cofactor">
    <cofactor evidence="2 11">
        <name>FAD</name>
        <dbReference type="ChEBI" id="CHEBI:57692"/>
    </cofactor>
</comment>
<dbReference type="Gene3D" id="1.10.3110.10">
    <property type="entry name" value="protoporphyrinogen ix oxidase, domain 3"/>
    <property type="match status" value="1"/>
</dbReference>
<dbReference type="GO" id="GO:0006783">
    <property type="term" value="P:heme biosynthetic process"/>
    <property type="evidence" value="ECO:0007669"/>
    <property type="project" value="UniProtKB-UniRule"/>
</dbReference>
<evidence type="ECO:0000256" key="5">
    <source>
        <dbReference type="ARBA" id="ARBA00012402"/>
    </source>
</evidence>
<evidence type="ECO:0000256" key="4">
    <source>
        <dbReference type="ARBA" id="ARBA00008310"/>
    </source>
</evidence>
<accession>A0A2T2WS59</accession>